<gene>
    <name evidence="1" type="ORF">IM811_007310</name>
</gene>
<organism evidence="1 2">
    <name type="scientific">Bionectria ochroleuca</name>
    <name type="common">Gliocladium roseum</name>
    <dbReference type="NCBI Taxonomy" id="29856"/>
    <lineage>
        <taxon>Eukaryota</taxon>
        <taxon>Fungi</taxon>
        <taxon>Dikarya</taxon>
        <taxon>Ascomycota</taxon>
        <taxon>Pezizomycotina</taxon>
        <taxon>Sordariomycetes</taxon>
        <taxon>Hypocreomycetidae</taxon>
        <taxon>Hypocreales</taxon>
        <taxon>Bionectriaceae</taxon>
        <taxon>Clonostachys</taxon>
    </lineage>
</organism>
<evidence type="ECO:0000313" key="1">
    <source>
        <dbReference type="EMBL" id="KAF9756366.1"/>
    </source>
</evidence>
<dbReference type="Proteomes" id="UP000616885">
    <property type="component" value="Unassembled WGS sequence"/>
</dbReference>
<accession>A0A8H7NI01</accession>
<dbReference type="AlphaFoldDB" id="A0A8H7NI01"/>
<dbReference type="Gene3D" id="3.20.20.70">
    <property type="entry name" value="Aldolase class I"/>
    <property type="match status" value="1"/>
</dbReference>
<dbReference type="InterPro" id="IPR013785">
    <property type="entry name" value="Aldolase_TIM"/>
</dbReference>
<dbReference type="InterPro" id="IPR031322">
    <property type="entry name" value="Shikimate/glucono_kinase"/>
</dbReference>
<sequence length="350" mass="38866">MAGVKRPFEAVLDHDRELARCLSPPCLGGDLSRSVSPSPGAFFSPHEAKSRKQDGTVTSLLSPFMPTTRDFSPDASMLLVGIRGAGKTTLAVMASTAMNRKVIDLEIAFLRTTGFSSTEYKAKYGILECHQTQAQVLRTMLNRHRQGYVLVCSWMHGSAQKALRDFSTTNPVIHILREGAAIEKLLQVSEKSKVWNLLRVSNTVFRSSTTFEFLNISEEASPSSNKRPPPPHLALKHVERHFLKFLSSIYPAGSFPYSEPVLPLSAVPLEKRRFTYAVSLPLSEVLQDHFDMEKHVIGADAVQITVDTLNKSPFTDQAQLSQLPDSLTAAVGRVRRTRCFPLSFTSFYPI</sequence>
<name>A0A8H7NI01_BIOOC</name>
<dbReference type="EMBL" id="JADCTT010000002">
    <property type="protein sequence ID" value="KAF9756366.1"/>
    <property type="molecule type" value="Genomic_DNA"/>
</dbReference>
<dbReference type="SUPFAM" id="SSF52540">
    <property type="entry name" value="P-loop containing nucleoside triphosphate hydrolases"/>
    <property type="match status" value="1"/>
</dbReference>
<reference evidence="1" key="1">
    <citation type="submission" date="2020-10" db="EMBL/GenBank/DDBJ databases">
        <title>High-Quality Genome Resource of Clonostachys rosea strain S41 by Oxford Nanopore Long-Read Sequencing.</title>
        <authorList>
            <person name="Wang H."/>
        </authorList>
    </citation>
    <scope>NUCLEOTIDE SEQUENCE</scope>
    <source>
        <strain evidence="1">S41</strain>
    </source>
</reference>
<proteinExistence type="predicted"/>
<dbReference type="PANTHER" id="PTHR21090:SF27">
    <property type="entry name" value="QUINATE REPRESSOR PROTEIN"/>
    <property type="match status" value="1"/>
</dbReference>
<dbReference type="Pfam" id="PF01202">
    <property type="entry name" value="SKI"/>
    <property type="match status" value="1"/>
</dbReference>
<dbReference type="GO" id="GO:0003866">
    <property type="term" value="F:3-phosphoshikimate 1-carboxyvinyltransferase activity"/>
    <property type="evidence" value="ECO:0007669"/>
    <property type="project" value="TreeGrafter"/>
</dbReference>
<evidence type="ECO:0000313" key="2">
    <source>
        <dbReference type="Proteomes" id="UP000616885"/>
    </source>
</evidence>
<dbReference type="GO" id="GO:0009423">
    <property type="term" value="P:chorismate biosynthetic process"/>
    <property type="evidence" value="ECO:0007669"/>
    <property type="project" value="TreeGrafter"/>
</dbReference>
<dbReference type="PANTHER" id="PTHR21090">
    <property type="entry name" value="AROM/DEHYDROQUINATE SYNTHASE"/>
    <property type="match status" value="1"/>
</dbReference>
<comment type="caution">
    <text evidence="1">The sequence shown here is derived from an EMBL/GenBank/DDBJ whole genome shotgun (WGS) entry which is preliminary data.</text>
</comment>
<protein>
    <submittedName>
        <fullName evidence="1">Uncharacterized protein</fullName>
    </submittedName>
</protein>
<dbReference type="InterPro" id="IPR027417">
    <property type="entry name" value="P-loop_NTPase"/>
</dbReference>
<dbReference type="Gene3D" id="3.40.50.300">
    <property type="entry name" value="P-loop containing nucleotide triphosphate hydrolases"/>
    <property type="match status" value="1"/>
</dbReference>